<sequence>MEDKSTVSITGVAELDASPMFLMGLAYKQFRAELGSLPGGKHSISLEMFGALRVLSQHGQISQQQLADYLLRNRSVAKRLVDNGIKLELIEASKSLENKKTKLLSLTPLGEQVVANCAPLVAAGKDHFLTQLSDDEQQQLSRLMQKLVRSDVLVD</sequence>
<proteinExistence type="predicted"/>
<dbReference type="GO" id="GO:0006950">
    <property type="term" value="P:response to stress"/>
    <property type="evidence" value="ECO:0007669"/>
    <property type="project" value="TreeGrafter"/>
</dbReference>
<dbReference type="Proteomes" id="UP000305675">
    <property type="component" value="Unassembled WGS sequence"/>
</dbReference>
<dbReference type="RefSeq" id="WP_136862974.1">
    <property type="nucleotide sequence ID" value="NZ_SWCJ01000004.1"/>
</dbReference>
<gene>
    <name evidence="2" type="ORF">FCL42_08505</name>
</gene>
<dbReference type="SMART" id="SM00347">
    <property type="entry name" value="HTH_MARR"/>
    <property type="match status" value="1"/>
</dbReference>
<evidence type="ECO:0000259" key="1">
    <source>
        <dbReference type="PROSITE" id="PS50995"/>
    </source>
</evidence>
<dbReference type="GO" id="GO:0003700">
    <property type="term" value="F:DNA-binding transcription factor activity"/>
    <property type="evidence" value="ECO:0007669"/>
    <property type="project" value="InterPro"/>
</dbReference>
<dbReference type="InterPro" id="IPR036390">
    <property type="entry name" value="WH_DNA-bd_sf"/>
</dbReference>
<reference evidence="2 3" key="1">
    <citation type="submission" date="2019-04" db="EMBL/GenBank/DDBJ databases">
        <authorList>
            <person name="Hwang J.C."/>
        </authorList>
    </citation>
    <scope>NUCLEOTIDE SEQUENCE [LARGE SCALE GENOMIC DNA]</scope>
    <source>
        <strain evidence="2 3">IMCC35002</strain>
    </source>
</reference>
<dbReference type="PANTHER" id="PTHR33164">
    <property type="entry name" value="TRANSCRIPTIONAL REGULATOR, MARR FAMILY"/>
    <property type="match status" value="1"/>
</dbReference>
<evidence type="ECO:0000313" key="3">
    <source>
        <dbReference type="Proteomes" id="UP000305675"/>
    </source>
</evidence>
<accession>A0A4U1BQ28</accession>
<dbReference type="SUPFAM" id="SSF46785">
    <property type="entry name" value="Winged helix' DNA-binding domain"/>
    <property type="match status" value="1"/>
</dbReference>
<dbReference type="InterPro" id="IPR039422">
    <property type="entry name" value="MarR/SlyA-like"/>
</dbReference>
<organism evidence="2 3">
    <name type="scientific">Ferrimonas aestuarii</name>
    <dbReference type="NCBI Taxonomy" id="2569539"/>
    <lineage>
        <taxon>Bacteria</taxon>
        <taxon>Pseudomonadati</taxon>
        <taxon>Pseudomonadota</taxon>
        <taxon>Gammaproteobacteria</taxon>
        <taxon>Alteromonadales</taxon>
        <taxon>Ferrimonadaceae</taxon>
        <taxon>Ferrimonas</taxon>
    </lineage>
</organism>
<dbReference type="PRINTS" id="PR00598">
    <property type="entry name" value="HTHMARR"/>
</dbReference>
<dbReference type="Gene3D" id="1.10.10.10">
    <property type="entry name" value="Winged helix-like DNA-binding domain superfamily/Winged helix DNA-binding domain"/>
    <property type="match status" value="1"/>
</dbReference>
<name>A0A4U1BQ28_9GAMM</name>
<comment type="caution">
    <text evidence="2">The sequence shown here is derived from an EMBL/GenBank/DDBJ whole genome shotgun (WGS) entry which is preliminary data.</text>
</comment>
<dbReference type="InterPro" id="IPR000835">
    <property type="entry name" value="HTH_MarR-typ"/>
</dbReference>
<evidence type="ECO:0000313" key="2">
    <source>
        <dbReference type="EMBL" id="TKB56244.1"/>
    </source>
</evidence>
<keyword evidence="3" id="KW-1185">Reference proteome</keyword>
<dbReference type="PROSITE" id="PS50995">
    <property type="entry name" value="HTH_MARR_2"/>
    <property type="match status" value="1"/>
</dbReference>
<dbReference type="EMBL" id="SWCJ01000004">
    <property type="protein sequence ID" value="TKB56244.1"/>
    <property type="molecule type" value="Genomic_DNA"/>
</dbReference>
<dbReference type="InterPro" id="IPR036388">
    <property type="entry name" value="WH-like_DNA-bd_sf"/>
</dbReference>
<dbReference type="PANTHER" id="PTHR33164:SF43">
    <property type="entry name" value="HTH-TYPE TRANSCRIPTIONAL REPRESSOR YETL"/>
    <property type="match status" value="1"/>
</dbReference>
<dbReference type="AlphaFoldDB" id="A0A4U1BQ28"/>
<dbReference type="OrthoDB" id="5869263at2"/>
<protein>
    <submittedName>
        <fullName evidence="2">Winged helix-turn-helix transcriptional regulator</fullName>
    </submittedName>
</protein>
<feature type="domain" description="HTH marR-type" evidence="1">
    <location>
        <begin position="16"/>
        <end position="149"/>
    </location>
</feature>